<dbReference type="AlphaFoldDB" id="A0A0A0LXX9"/>
<accession>A0A0A0LXX9</accession>
<reference evidence="2 3" key="3">
    <citation type="journal article" date="2010" name="BMC Genomics">
        <title>Transcriptome sequencing and comparative analysis of cucumber flowers with different sex types.</title>
        <authorList>
            <person name="Guo S."/>
            <person name="Zheng Y."/>
            <person name="Joung J.G."/>
            <person name="Liu S."/>
            <person name="Zhang Z."/>
            <person name="Crasta O.R."/>
            <person name="Sobral B.W."/>
            <person name="Xu Y."/>
            <person name="Huang S."/>
            <person name="Fei Z."/>
        </authorList>
    </citation>
    <scope>NUCLEOTIDE SEQUENCE [LARGE SCALE GENOMIC DNA]</scope>
    <source>
        <strain evidence="3">cv. 9930</strain>
    </source>
</reference>
<reference evidence="2 3" key="4">
    <citation type="journal article" date="2011" name="BMC Genomics">
        <title>RNA-Seq improves annotation of protein-coding genes in the cucumber genome.</title>
        <authorList>
            <person name="Li Z."/>
            <person name="Zhang Z."/>
            <person name="Yan P."/>
            <person name="Huang S."/>
            <person name="Fei Z."/>
            <person name="Lin K."/>
        </authorList>
    </citation>
    <scope>NUCLEOTIDE SEQUENCE [LARGE SCALE GENOMIC DNA]</scope>
    <source>
        <strain evidence="3">cv. 9930</strain>
    </source>
</reference>
<keyword evidence="3" id="KW-1185">Reference proteome</keyword>
<organism evidence="2 3">
    <name type="scientific">Cucumis sativus</name>
    <name type="common">Cucumber</name>
    <dbReference type="NCBI Taxonomy" id="3659"/>
    <lineage>
        <taxon>Eukaryota</taxon>
        <taxon>Viridiplantae</taxon>
        <taxon>Streptophyta</taxon>
        <taxon>Embryophyta</taxon>
        <taxon>Tracheophyta</taxon>
        <taxon>Spermatophyta</taxon>
        <taxon>Magnoliopsida</taxon>
        <taxon>eudicotyledons</taxon>
        <taxon>Gunneridae</taxon>
        <taxon>Pentapetalae</taxon>
        <taxon>rosids</taxon>
        <taxon>fabids</taxon>
        <taxon>Cucurbitales</taxon>
        <taxon>Cucurbitaceae</taxon>
        <taxon>Benincaseae</taxon>
        <taxon>Cucumis</taxon>
    </lineage>
</organism>
<reference evidence="2 3" key="1">
    <citation type="journal article" date="2009" name="Nat. Genet.">
        <title>The genome of the cucumber, Cucumis sativus L.</title>
        <authorList>
            <person name="Huang S."/>
            <person name="Li R."/>
            <person name="Zhang Z."/>
            <person name="Li L."/>
            <person name="Gu X."/>
            <person name="Fan W."/>
            <person name="Lucas W.J."/>
            <person name="Wang X."/>
            <person name="Xie B."/>
            <person name="Ni P."/>
            <person name="Ren Y."/>
            <person name="Zhu H."/>
            <person name="Li J."/>
            <person name="Lin K."/>
            <person name="Jin W."/>
            <person name="Fei Z."/>
            <person name="Li G."/>
            <person name="Staub J."/>
            <person name="Kilian A."/>
            <person name="van der Vossen E.A."/>
            <person name="Wu Y."/>
            <person name="Guo J."/>
            <person name="He J."/>
            <person name="Jia Z."/>
            <person name="Ren Y."/>
            <person name="Tian G."/>
            <person name="Lu Y."/>
            <person name="Ruan J."/>
            <person name="Qian W."/>
            <person name="Wang M."/>
            <person name="Huang Q."/>
            <person name="Li B."/>
            <person name="Xuan Z."/>
            <person name="Cao J."/>
            <person name="Asan"/>
            <person name="Wu Z."/>
            <person name="Zhang J."/>
            <person name="Cai Q."/>
            <person name="Bai Y."/>
            <person name="Zhao B."/>
            <person name="Han Y."/>
            <person name="Li Y."/>
            <person name="Li X."/>
            <person name="Wang S."/>
            <person name="Shi Q."/>
            <person name="Liu S."/>
            <person name="Cho W.K."/>
            <person name="Kim J.Y."/>
            <person name="Xu Y."/>
            <person name="Heller-Uszynska K."/>
            <person name="Miao H."/>
            <person name="Cheng Z."/>
            <person name="Zhang S."/>
            <person name="Wu J."/>
            <person name="Yang Y."/>
            <person name="Kang H."/>
            <person name="Li M."/>
            <person name="Liang H."/>
            <person name="Ren X."/>
            <person name="Shi Z."/>
            <person name="Wen M."/>
            <person name="Jian M."/>
            <person name="Yang H."/>
            <person name="Zhang G."/>
            <person name="Yang Z."/>
            <person name="Chen R."/>
            <person name="Liu S."/>
            <person name="Li J."/>
            <person name="Ma L."/>
            <person name="Liu H."/>
            <person name="Zhou Y."/>
            <person name="Zhao J."/>
            <person name="Fang X."/>
            <person name="Li G."/>
            <person name="Fang L."/>
            <person name="Li Y."/>
            <person name="Liu D."/>
            <person name="Zheng H."/>
            <person name="Zhang Y."/>
            <person name="Qin N."/>
            <person name="Li Z."/>
            <person name="Yang G."/>
            <person name="Yang S."/>
            <person name="Bolund L."/>
            <person name="Kristiansen K."/>
            <person name="Zheng H."/>
            <person name="Li S."/>
            <person name="Zhang X."/>
            <person name="Yang H."/>
            <person name="Wang J."/>
            <person name="Sun R."/>
            <person name="Zhang B."/>
            <person name="Jiang S."/>
            <person name="Wang J."/>
            <person name="Du Y."/>
            <person name="Li S."/>
        </authorList>
    </citation>
    <scope>NUCLEOTIDE SEQUENCE [LARGE SCALE GENOMIC DNA]</scope>
    <source>
        <strain evidence="3">cv. 9930</strain>
    </source>
</reference>
<evidence type="ECO:0000313" key="2">
    <source>
        <dbReference type="EMBL" id="KGN64841.1"/>
    </source>
</evidence>
<keyword evidence="1" id="KW-0812">Transmembrane</keyword>
<dbReference type="Gramene" id="KGN64841">
    <property type="protein sequence ID" value="KGN64841"/>
    <property type="gene ID" value="Csa_1G126030"/>
</dbReference>
<keyword evidence="1" id="KW-0472">Membrane</keyword>
<sequence>MNLVLIGQTNLTGTLRAISIRVWVNISTISKMFVLVVAVHVCNGRHIMFWKKPSSNQINNFMKLGFLMTFAEVKLSSVPIRLNLDIYESFDG</sequence>
<dbReference type="EMBL" id="CM002922">
    <property type="protein sequence ID" value="KGN64841.1"/>
    <property type="molecule type" value="Genomic_DNA"/>
</dbReference>
<gene>
    <name evidence="2" type="ORF">Csa_1G126030</name>
</gene>
<evidence type="ECO:0000313" key="3">
    <source>
        <dbReference type="Proteomes" id="UP000029981"/>
    </source>
</evidence>
<reference evidence="2 3" key="2">
    <citation type="journal article" date="2009" name="PLoS ONE">
        <title>An integrated genetic and cytogenetic map of the cucumber genome.</title>
        <authorList>
            <person name="Ren Y."/>
            <person name="Zhang Z."/>
            <person name="Liu J."/>
            <person name="Staub J.E."/>
            <person name="Han Y."/>
            <person name="Cheng Z."/>
            <person name="Li X."/>
            <person name="Lu J."/>
            <person name="Miao H."/>
            <person name="Kang H."/>
            <person name="Xie B."/>
            <person name="Gu X."/>
            <person name="Wang X."/>
            <person name="Du Y."/>
            <person name="Jin W."/>
            <person name="Huang S."/>
        </authorList>
    </citation>
    <scope>NUCLEOTIDE SEQUENCE [LARGE SCALE GENOMIC DNA]</scope>
    <source>
        <strain evidence="3">cv. 9930</strain>
    </source>
</reference>
<evidence type="ECO:0000256" key="1">
    <source>
        <dbReference type="SAM" id="Phobius"/>
    </source>
</evidence>
<name>A0A0A0LXX9_CUCSA</name>
<protein>
    <submittedName>
        <fullName evidence="2">Uncharacterized protein</fullName>
    </submittedName>
</protein>
<keyword evidence="1" id="KW-1133">Transmembrane helix</keyword>
<feature type="transmembrane region" description="Helical" evidence="1">
    <location>
        <begin position="20"/>
        <end position="42"/>
    </location>
</feature>
<proteinExistence type="predicted"/>
<dbReference type="Proteomes" id="UP000029981">
    <property type="component" value="Chromosome 1"/>
</dbReference>